<organism evidence="12 13">
    <name type="scientific">Candidatus Roizmanbacteria bacterium RIFCSPLOWO2_01_FULL_38_12</name>
    <dbReference type="NCBI Taxonomy" id="1802061"/>
    <lineage>
        <taxon>Bacteria</taxon>
        <taxon>Candidatus Roizmaniibacteriota</taxon>
    </lineage>
</organism>
<feature type="domain" description="Phosphoribosyltransferase" evidence="11">
    <location>
        <begin position="7"/>
        <end position="207"/>
    </location>
</feature>
<dbReference type="InterPro" id="IPR029057">
    <property type="entry name" value="PRTase-like"/>
</dbReference>
<evidence type="ECO:0000256" key="5">
    <source>
        <dbReference type="ARBA" id="ARBA00022533"/>
    </source>
</evidence>
<evidence type="ECO:0000256" key="9">
    <source>
        <dbReference type="ARBA" id="ARBA00023134"/>
    </source>
</evidence>
<evidence type="ECO:0000256" key="7">
    <source>
        <dbReference type="ARBA" id="ARBA00022679"/>
    </source>
</evidence>
<dbReference type="UniPathway" id="UPA00574">
    <property type="reaction ID" value="UER00636"/>
</dbReference>
<comment type="pathway">
    <text evidence="2">Pyrimidine metabolism; UMP biosynthesis via salvage pathway; UMP from uracil: step 1/1.</text>
</comment>
<keyword evidence="8" id="KW-0547">Nucleotide-binding</keyword>
<dbReference type="CDD" id="cd06223">
    <property type="entry name" value="PRTases_typeI"/>
    <property type="match status" value="1"/>
</dbReference>
<evidence type="ECO:0000256" key="4">
    <source>
        <dbReference type="ARBA" id="ARBA00011894"/>
    </source>
</evidence>
<dbReference type="EMBL" id="MGAL01000050">
    <property type="protein sequence ID" value="OGK45778.1"/>
    <property type="molecule type" value="Genomic_DNA"/>
</dbReference>
<dbReference type="EC" id="2.4.2.9" evidence="4 10"/>
<keyword evidence="6 12" id="KW-0328">Glycosyltransferase</keyword>
<dbReference type="SUPFAM" id="SSF53271">
    <property type="entry name" value="PRTase-like"/>
    <property type="match status" value="1"/>
</dbReference>
<name>A0A1F7IQZ2_9BACT</name>
<dbReference type="NCBIfam" id="NF001097">
    <property type="entry name" value="PRK00129.1"/>
    <property type="match status" value="1"/>
</dbReference>
<evidence type="ECO:0000313" key="12">
    <source>
        <dbReference type="EMBL" id="OGK45778.1"/>
    </source>
</evidence>
<evidence type="ECO:0000256" key="1">
    <source>
        <dbReference type="ARBA" id="ARBA00001946"/>
    </source>
</evidence>
<evidence type="ECO:0000256" key="6">
    <source>
        <dbReference type="ARBA" id="ARBA00022676"/>
    </source>
</evidence>
<evidence type="ECO:0000259" key="11">
    <source>
        <dbReference type="Pfam" id="PF14681"/>
    </source>
</evidence>
<gene>
    <name evidence="12" type="ORF">A3A93_05160</name>
</gene>
<dbReference type="NCBIfam" id="TIGR01091">
    <property type="entry name" value="upp"/>
    <property type="match status" value="1"/>
</dbReference>
<comment type="similarity">
    <text evidence="3">Belongs to the UPRTase family.</text>
</comment>
<dbReference type="FunFam" id="3.40.50.2020:FF:000023">
    <property type="entry name" value="Probable uracil phosphoribosyltransferase"/>
    <property type="match status" value="1"/>
</dbReference>
<dbReference type="GO" id="GO:0044206">
    <property type="term" value="P:UMP salvage"/>
    <property type="evidence" value="ECO:0007669"/>
    <property type="project" value="UniProtKB-UniPathway"/>
</dbReference>
<comment type="cofactor">
    <cofactor evidence="1">
        <name>Mg(2+)</name>
        <dbReference type="ChEBI" id="CHEBI:18420"/>
    </cofactor>
</comment>
<proteinExistence type="inferred from homology"/>
<dbReference type="Gene3D" id="3.40.50.2020">
    <property type="match status" value="1"/>
</dbReference>
<keyword evidence="7 12" id="KW-0808">Transferase</keyword>
<evidence type="ECO:0000313" key="13">
    <source>
        <dbReference type="Proteomes" id="UP000177141"/>
    </source>
</evidence>
<evidence type="ECO:0000256" key="8">
    <source>
        <dbReference type="ARBA" id="ARBA00022741"/>
    </source>
</evidence>
<dbReference type="GO" id="GO:0004845">
    <property type="term" value="F:uracil phosphoribosyltransferase activity"/>
    <property type="evidence" value="ECO:0007669"/>
    <property type="project" value="UniProtKB-UniRule"/>
</dbReference>
<evidence type="ECO:0000256" key="2">
    <source>
        <dbReference type="ARBA" id="ARBA00005180"/>
    </source>
</evidence>
<keyword evidence="9" id="KW-0342">GTP-binding</keyword>
<dbReference type="Proteomes" id="UP000177141">
    <property type="component" value="Unassembled WGS sequence"/>
</dbReference>
<protein>
    <recommendedName>
        <fullName evidence="4 10">Uracil phosphoribosyltransferase</fullName>
        <ecNumber evidence="4 10">2.4.2.9</ecNumber>
    </recommendedName>
</protein>
<dbReference type="AlphaFoldDB" id="A0A1F7IQZ2"/>
<dbReference type="Pfam" id="PF14681">
    <property type="entry name" value="UPRTase"/>
    <property type="match status" value="1"/>
</dbReference>
<accession>A0A1F7IQZ2</accession>
<dbReference type="GO" id="GO:0006223">
    <property type="term" value="P:uracil salvage"/>
    <property type="evidence" value="ECO:0007669"/>
    <property type="project" value="InterPro"/>
</dbReference>
<dbReference type="InterPro" id="IPR000836">
    <property type="entry name" value="PRTase_dom"/>
</dbReference>
<keyword evidence="5" id="KW-0021">Allosteric enzyme</keyword>
<sequence length="207" mass="23048">MSNLKIVNHPLILDSLTHLRNRSTSLEKFRQHSDKICKLMLIESMQDFELVNLEIETPIGKARGVKLNDEVVFIPVLRAGVAMLFEAIKLLPNAKVGFVGLERDENTAVASQYYWKLPPITQDSTIIVIDPMLATGGSLVHLLRQILPKKPKQIIIVSVIAAPEGVALIEKEFPNVKIYTAALDKGLDDKKFIVPGLGDYGDRYFGT</sequence>
<reference evidence="12 13" key="1">
    <citation type="journal article" date="2016" name="Nat. Commun.">
        <title>Thousands of microbial genomes shed light on interconnected biogeochemical processes in an aquifer system.</title>
        <authorList>
            <person name="Anantharaman K."/>
            <person name="Brown C.T."/>
            <person name="Hug L.A."/>
            <person name="Sharon I."/>
            <person name="Castelle C.J."/>
            <person name="Probst A.J."/>
            <person name="Thomas B.C."/>
            <person name="Singh A."/>
            <person name="Wilkins M.J."/>
            <person name="Karaoz U."/>
            <person name="Brodie E.L."/>
            <person name="Williams K.H."/>
            <person name="Hubbard S.S."/>
            <person name="Banfield J.F."/>
        </authorList>
    </citation>
    <scope>NUCLEOTIDE SEQUENCE [LARGE SCALE GENOMIC DNA]</scope>
</reference>
<dbReference type="GO" id="GO:0005525">
    <property type="term" value="F:GTP binding"/>
    <property type="evidence" value="ECO:0007669"/>
    <property type="project" value="UniProtKB-KW"/>
</dbReference>
<evidence type="ECO:0000256" key="3">
    <source>
        <dbReference type="ARBA" id="ARBA00009516"/>
    </source>
</evidence>
<dbReference type="STRING" id="1802061.A3A93_05160"/>
<dbReference type="InterPro" id="IPR005765">
    <property type="entry name" value="UPRT"/>
</dbReference>
<evidence type="ECO:0000256" key="10">
    <source>
        <dbReference type="NCBIfam" id="TIGR01091"/>
    </source>
</evidence>
<comment type="caution">
    <text evidence="12">The sequence shown here is derived from an EMBL/GenBank/DDBJ whole genome shotgun (WGS) entry which is preliminary data.</text>
</comment>